<dbReference type="Pfam" id="PF16984">
    <property type="entry name" value="Grp7_allergen"/>
    <property type="match status" value="1"/>
</dbReference>
<dbReference type="InterPro" id="IPR038602">
    <property type="entry name" value="Mite_allergen_7_sf"/>
</dbReference>
<accession>A0AAD8AIY7</accession>
<organism evidence="2 3">
    <name type="scientific">Diploptera punctata</name>
    <name type="common">Pacific beetle cockroach</name>
    <dbReference type="NCBI Taxonomy" id="6984"/>
    <lineage>
        <taxon>Eukaryota</taxon>
        <taxon>Metazoa</taxon>
        <taxon>Ecdysozoa</taxon>
        <taxon>Arthropoda</taxon>
        <taxon>Hexapoda</taxon>
        <taxon>Insecta</taxon>
        <taxon>Pterygota</taxon>
        <taxon>Neoptera</taxon>
        <taxon>Polyneoptera</taxon>
        <taxon>Dictyoptera</taxon>
        <taxon>Blattodea</taxon>
        <taxon>Blaberoidea</taxon>
        <taxon>Blaberidae</taxon>
        <taxon>Diplopterinae</taxon>
        <taxon>Diploptera</taxon>
    </lineage>
</organism>
<sequence>MRFAVLTIAALICIAYPVNVKSKATAAAAAAAARARFVAQLDTQGDLVVDAVVTLLKKYAEEHDLEPMAIPDMNQSFSVDVLFVTFDGTLTLKNGELSHLTTLERSGDATLNYDGDTAHIVTKVTFSDLVLNYDYDVEVMGINPTGQLVGTAKGLELTVDITADLETYTTTLGSLEVTTAA</sequence>
<name>A0AAD8AIY7_DIPPU</name>
<evidence type="ECO:0008006" key="4">
    <source>
        <dbReference type="Google" id="ProtNLM"/>
    </source>
</evidence>
<feature type="chain" id="PRO_5042129155" description="Secreted protein" evidence="1">
    <location>
        <begin position="23"/>
        <end position="181"/>
    </location>
</feature>
<feature type="signal peptide" evidence="1">
    <location>
        <begin position="1"/>
        <end position="22"/>
    </location>
</feature>
<dbReference type="Proteomes" id="UP001233999">
    <property type="component" value="Unassembled WGS sequence"/>
</dbReference>
<proteinExistence type="predicted"/>
<evidence type="ECO:0000256" key="1">
    <source>
        <dbReference type="SAM" id="SignalP"/>
    </source>
</evidence>
<dbReference type="EMBL" id="JASPKZ010000803">
    <property type="protein sequence ID" value="KAJ9599491.1"/>
    <property type="molecule type" value="Genomic_DNA"/>
</dbReference>
<comment type="caution">
    <text evidence="2">The sequence shown here is derived from an EMBL/GenBank/DDBJ whole genome shotgun (WGS) entry which is preliminary data.</text>
</comment>
<evidence type="ECO:0000313" key="3">
    <source>
        <dbReference type="Proteomes" id="UP001233999"/>
    </source>
</evidence>
<keyword evidence="3" id="KW-1185">Reference proteome</keyword>
<dbReference type="AlphaFoldDB" id="A0AAD8AIY7"/>
<dbReference type="InterPro" id="IPR020234">
    <property type="entry name" value="Mite_allergen_group-7"/>
</dbReference>
<reference evidence="2" key="2">
    <citation type="submission" date="2023-05" db="EMBL/GenBank/DDBJ databases">
        <authorList>
            <person name="Fouks B."/>
        </authorList>
    </citation>
    <scope>NUCLEOTIDE SEQUENCE</scope>
    <source>
        <strain evidence="2">Stay&amp;Tobe</strain>
        <tissue evidence="2">Testes</tissue>
    </source>
</reference>
<reference evidence="2" key="1">
    <citation type="journal article" date="2023" name="IScience">
        <title>Live-bearing cockroach genome reveals convergent evolutionary mechanisms linked to viviparity in insects and beyond.</title>
        <authorList>
            <person name="Fouks B."/>
            <person name="Harrison M.C."/>
            <person name="Mikhailova A.A."/>
            <person name="Marchal E."/>
            <person name="English S."/>
            <person name="Carruthers M."/>
            <person name="Jennings E.C."/>
            <person name="Chiamaka E.L."/>
            <person name="Frigard R.A."/>
            <person name="Pippel M."/>
            <person name="Attardo G.M."/>
            <person name="Benoit J.B."/>
            <person name="Bornberg-Bauer E."/>
            <person name="Tobe S.S."/>
        </authorList>
    </citation>
    <scope>NUCLEOTIDE SEQUENCE</scope>
    <source>
        <strain evidence="2">Stay&amp;Tobe</strain>
    </source>
</reference>
<dbReference type="Gene3D" id="3.15.10.50">
    <property type="match status" value="1"/>
</dbReference>
<keyword evidence="1" id="KW-0732">Signal</keyword>
<evidence type="ECO:0000313" key="2">
    <source>
        <dbReference type="EMBL" id="KAJ9599491.1"/>
    </source>
</evidence>
<protein>
    <recommendedName>
        <fullName evidence="4">Secreted protein</fullName>
    </recommendedName>
</protein>
<gene>
    <name evidence="2" type="ORF">L9F63_010023</name>
</gene>